<dbReference type="EMBL" id="UZAH01025340">
    <property type="protein sequence ID" value="VDO61876.1"/>
    <property type="molecule type" value="Genomic_DNA"/>
</dbReference>
<dbReference type="WBParaSite" id="HPBE_0000462501-mRNA-1">
    <property type="protein sequence ID" value="HPBE_0000462501-mRNA-1"/>
    <property type="gene ID" value="HPBE_0000462501"/>
</dbReference>
<dbReference type="Proteomes" id="UP000050761">
    <property type="component" value="Unassembled WGS sequence"/>
</dbReference>
<accession>A0A3P7WMA0</accession>
<name>A0A183FE64_HELPZ</name>
<evidence type="ECO:0000313" key="1">
    <source>
        <dbReference type="EMBL" id="VDO61876.1"/>
    </source>
</evidence>
<keyword evidence="2" id="KW-1185">Reference proteome</keyword>
<evidence type="ECO:0000313" key="3">
    <source>
        <dbReference type="WBParaSite" id="HPBE_0000462501-mRNA-1"/>
    </source>
</evidence>
<proteinExistence type="predicted"/>
<gene>
    <name evidence="1" type="ORF">HPBE_LOCUS4626</name>
</gene>
<dbReference type="AlphaFoldDB" id="A0A183FE64"/>
<organism evidence="2 3">
    <name type="scientific">Heligmosomoides polygyrus</name>
    <name type="common">Parasitic roundworm</name>
    <dbReference type="NCBI Taxonomy" id="6339"/>
    <lineage>
        <taxon>Eukaryota</taxon>
        <taxon>Metazoa</taxon>
        <taxon>Ecdysozoa</taxon>
        <taxon>Nematoda</taxon>
        <taxon>Chromadorea</taxon>
        <taxon>Rhabditida</taxon>
        <taxon>Rhabditina</taxon>
        <taxon>Rhabditomorpha</taxon>
        <taxon>Strongyloidea</taxon>
        <taxon>Heligmosomidae</taxon>
        <taxon>Heligmosomoides</taxon>
    </lineage>
</organism>
<reference evidence="1 2" key="1">
    <citation type="submission" date="2018-11" db="EMBL/GenBank/DDBJ databases">
        <authorList>
            <consortium name="Pathogen Informatics"/>
        </authorList>
    </citation>
    <scope>NUCLEOTIDE SEQUENCE [LARGE SCALE GENOMIC DNA]</scope>
</reference>
<protein>
    <submittedName>
        <fullName evidence="1 3">Uncharacterized protein</fullName>
    </submittedName>
</protein>
<reference evidence="3" key="2">
    <citation type="submission" date="2019-09" db="UniProtKB">
        <authorList>
            <consortium name="WormBaseParasite"/>
        </authorList>
    </citation>
    <scope>IDENTIFICATION</scope>
</reference>
<sequence length="87" mass="10046">MSCEIALVNCSQLAITNTDWTLHPQIPLLPILIMMKKELSLNKPKPFDDDLPLKTNAPMPAVKTWQYISTRTYTSAPMRLVRPYRHH</sequence>
<evidence type="ECO:0000313" key="2">
    <source>
        <dbReference type="Proteomes" id="UP000050761"/>
    </source>
</evidence>
<accession>A0A183FE64</accession>